<feature type="domain" description="Response regulatory" evidence="12">
    <location>
        <begin position="455"/>
        <end position="573"/>
    </location>
</feature>
<keyword evidence="8" id="KW-0902">Two-component regulatory system</keyword>
<evidence type="ECO:0000313" key="13">
    <source>
        <dbReference type="EMBL" id="PCI23076.1"/>
    </source>
</evidence>
<dbReference type="InterPro" id="IPR003661">
    <property type="entry name" value="HisK_dim/P_dom"/>
</dbReference>
<dbReference type="Gene3D" id="3.40.50.2300">
    <property type="match status" value="2"/>
</dbReference>
<evidence type="ECO:0000256" key="7">
    <source>
        <dbReference type="ARBA" id="ARBA00022840"/>
    </source>
</evidence>
<dbReference type="Pfam" id="PF00512">
    <property type="entry name" value="HisKA"/>
    <property type="match status" value="1"/>
</dbReference>
<keyword evidence="4" id="KW-0808">Transferase</keyword>
<keyword evidence="3 9" id="KW-0597">Phosphoprotein</keyword>
<dbReference type="Pfam" id="PF00072">
    <property type="entry name" value="Response_reg"/>
    <property type="match status" value="1"/>
</dbReference>
<dbReference type="GO" id="GO:0005524">
    <property type="term" value="F:ATP binding"/>
    <property type="evidence" value="ECO:0007669"/>
    <property type="project" value="UniProtKB-KW"/>
</dbReference>
<evidence type="ECO:0000259" key="11">
    <source>
        <dbReference type="PROSITE" id="PS50109"/>
    </source>
</evidence>
<evidence type="ECO:0000256" key="3">
    <source>
        <dbReference type="ARBA" id="ARBA00022553"/>
    </source>
</evidence>
<dbReference type="Gene3D" id="1.10.287.130">
    <property type="match status" value="1"/>
</dbReference>
<dbReference type="Proteomes" id="UP000218113">
    <property type="component" value="Unassembled WGS sequence"/>
</dbReference>
<evidence type="ECO:0000256" key="6">
    <source>
        <dbReference type="ARBA" id="ARBA00022777"/>
    </source>
</evidence>
<dbReference type="Pfam" id="PF02518">
    <property type="entry name" value="HATPase_c"/>
    <property type="match status" value="1"/>
</dbReference>
<dbReference type="SUPFAM" id="SSF47384">
    <property type="entry name" value="Homodimeric domain of signal transducing histidine kinase"/>
    <property type="match status" value="1"/>
</dbReference>
<dbReference type="InterPro" id="IPR001789">
    <property type="entry name" value="Sig_transdc_resp-reg_receiver"/>
</dbReference>
<feature type="modified residue" description="4-aspartylphosphate" evidence="9">
    <location>
        <position position="505"/>
    </location>
</feature>
<organism evidence="13 14">
    <name type="scientific">SAR324 cluster bacterium</name>
    <dbReference type="NCBI Taxonomy" id="2024889"/>
    <lineage>
        <taxon>Bacteria</taxon>
        <taxon>Deltaproteobacteria</taxon>
        <taxon>SAR324 cluster</taxon>
    </lineage>
</organism>
<dbReference type="PANTHER" id="PTHR45339">
    <property type="entry name" value="HYBRID SIGNAL TRANSDUCTION HISTIDINE KINASE J"/>
    <property type="match status" value="1"/>
</dbReference>
<comment type="caution">
    <text evidence="13">The sequence shown here is derived from an EMBL/GenBank/DDBJ whole genome shotgun (WGS) entry which is preliminary data.</text>
</comment>
<dbReference type="PRINTS" id="PR00344">
    <property type="entry name" value="BCTRLSENSOR"/>
</dbReference>
<protein>
    <recommendedName>
        <fullName evidence="2">histidine kinase</fullName>
        <ecNumber evidence="2">2.7.13.3</ecNumber>
    </recommendedName>
</protein>
<evidence type="ECO:0000256" key="9">
    <source>
        <dbReference type="PROSITE-ProRule" id="PRU00169"/>
    </source>
</evidence>
<comment type="catalytic activity">
    <reaction evidence="1">
        <text>ATP + protein L-histidine = ADP + protein N-phospho-L-histidine.</text>
        <dbReference type="EC" id="2.7.13.3"/>
    </reaction>
</comment>
<dbReference type="SMART" id="SM00388">
    <property type="entry name" value="HisKA"/>
    <property type="match status" value="1"/>
</dbReference>
<proteinExistence type="predicted"/>
<dbReference type="EC" id="2.7.13.3" evidence="2"/>
<evidence type="ECO:0000256" key="10">
    <source>
        <dbReference type="SAM" id="Coils"/>
    </source>
</evidence>
<evidence type="ECO:0000256" key="8">
    <source>
        <dbReference type="ARBA" id="ARBA00023012"/>
    </source>
</evidence>
<dbReference type="Gene3D" id="3.30.565.10">
    <property type="entry name" value="Histidine kinase-like ATPase, C-terminal domain"/>
    <property type="match status" value="1"/>
</dbReference>
<keyword evidence="7" id="KW-0067">ATP-binding</keyword>
<dbReference type="InterPro" id="IPR005467">
    <property type="entry name" value="His_kinase_dom"/>
</dbReference>
<gene>
    <name evidence="13" type="ORF">COB67_13085</name>
</gene>
<evidence type="ECO:0000256" key="1">
    <source>
        <dbReference type="ARBA" id="ARBA00000085"/>
    </source>
</evidence>
<dbReference type="SUPFAM" id="SSF52172">
    <property type="entry name" value="CheY-like"/>
    <property type="match status" value="2"/>
</dbReference>
<reference evidence="14" key="1">
    <citation type="submission" date="2017-08" db="EMBL/GenBank/DDBJ databases">
        <title>A dynamic microbial community with high functional redundancy inhabits the cold, oxic subseafloor aquifer.</title>
        <authorList>
            <person name="Tully B.J."/>
            <person name="Wheat C.G."/>
            <person name="Glazer B.T."/>
            <person name="Huber J.A."/>
        </authorList>
    </citation>
    <scope>NUCLEOTIDE SEQUENCE [LARGE SCALE GENOMIC DNA]</scope>
</reference>
<dbReference type="PANTHER" id="PTHR45339:SF1">
    <property type="entry name" value="HYBRID SIGNAL TRANSDUCTION HISTIDINE KINASE J"/>
    <property type="match status" value="1"/>
</dbReference>
<dbReference type="FunFam" id="1.10.287.130:FF:000002">
    <property type="entry name" value="Two-component osmosensing histidine kinase"/>
    <property type="match status" value="1"/>
</dbReference>
<dbReference type="EMBL" id="NVSR01000151">
    <property type="protein sequence ID" value="PCI23076.1"/>
    <property type="molecule type" value="Genomic_DNA"/>
</dbReference>
<feature type="coiled-coil region" evidence="10">
    <location>
        <begin position="4"/>
        <end position="62"/>
    </location>
</feature>
<feature type="domain" description="Histidine kinase" evidence="11">
    <location>
        <begin position="71"/>
        <end position="288"/>
    </location>
</feature>
<dbReference type="SUPFAM" id="SSF55874">
    <property type="entry name" value="ATPase domain of HSP90 chaperone/DNA topoisomerase II/histidine kinase"/>
    <property type="match status" value="1"/>
</dbReference>
<dbReference type="InterPro" id="IPR036097">
    <property type="entry name" value="HisK_dim/P_sf"/>
</dbReference>
<dbReference type="FunFam" id="3.30.565.10:FF:000078">
    <property type="entry name" value="Two-component sensor histidine kinase"/>
    <property type="match status" value="1"/>
</dbReference>
<evidence type="ECO:0000256" key="4">
    <source>
        <dbReference type="ARBA" id="ARBA00022679"/>
    </source>
</evidence>
<evidence type="ECO:0000256" key="2">
    <source>
        <dbReference type="ARBA" id="ARBA00012438"/>
    </source>
</evidence>
<dbReference type="InterPro" id="IPR011006">
    <property type="entry name" value="CheY-like_superfamily"/>
</dbReference>
<evidence type="ECO:0000256" key="5">
    <source>
        <dbReference type="ARBA" id="ARBA00022741"/>
    </source>
</evidence>
<dbReference type="PROSITE" id="PS50109">
    <property type="entry name" value="HIS_KIN"/>
    <property type="match status" value="1"/>
</dbReference>
<evidence type="ECO:0000313" key="14">
    <source>
        <dbReference type="Proteomes" id="UP000218113"/>
    </source>
</evidence>
<keyword evidence="6" id="KW-0418">Kinase</keyword>
<keyword evidence="5" id="KW-0547">Nucleotide-binding</keyword>
<dbReference type="CDD" id="cd16922">
    <property type="entry name" value="HATPase_EvgS-ArcB-TorS-like"/>
    <property type="match status" value="1"/>
</dbReference>
<keyword evidence="10" id="KW-0175">Coiled coil</keyword>
<dbReference type="InterPro" id="IPR036890">
    <property type="entry name" value="HATPase_C_sf"/>
</dbReference>
<dbReference type="PROSITE" id="PS50110">
    <property type="entry name" value="RESPONSE_REGULATORY"/>
    <property type="match status" value="1"/>
</dbReference>
<dbReference type="SMART" id="SM00387">
    <property type="entry name" value="HATPase_c"/>
    <property type="match status" value="1"/>
</dbReference>
<dbReference type="CDD" id="cd17546">
    <property type="entry name" value="REC_hyHK_CKI1_RcsC-like"/>
    <property type="match status" value="1"/>
</dbReference>
<accession>A0A2A4SNX9</accession>
<evidence type="ECO:0000259" key="12">
    <source>
        <dbReference type="PROSITE" id="PS50110"/>
    </source>
</evidence>
<dbReference type="InterPro" id="IPR004358">
    <property type="entry name" value="Sig_transdc_His_kin-like_C"/>
</dbReference>
<sequence>MSTSEKLQAKIQQLEKELEMERELNRSLYQRQQNDFLLLEIKDRTDSELKALEAQEKAEEALRAKSQFLANMSHEIRTPMNGMLGMLELLGDQDLTEEQDDFVNTAVQSGEALLGIINDILDFSKIEAGKLELENISFELYQLIEDVCTLQAKLAHGKGVELICYISSAIPTQVMGDPTRLRQIINNLLNNAIKFTAQGEVQICIEKISDDMLYFAVMDTGIGISPEQQKFVFQPFSQADGSTTRKYGGTGLGLSITRRLIQLMGGDLMLDSTAGKGSTFSFMANLKVLPSEKDGFIPHPELKHKRCLVLVGAQANFDVCQSIMGCWSMKIHPAADRLDALERLLKAAEQGMPFDIILVDEHIAKQENYQFIHQIQDYPQLTACRIIHMLALGQELKSPLLPKDGKELSILKPIRRRPLHRALMQACSLEQQVTKVEAEPRAKKELPISQAANHHILLAEDNPTNQKLALKVLEKLGYQRVDVADNGQEAWDKVREHQYDLVLMDCQMPVMDGYQATIQIRKMEQGTRHTPIIAMTANAMKGDREKCLHVGMDGYISKPFKKQMLNQILQEWLVRHENTA</sequence>
<dbReference type="AlphaFoldDB" id="A0A2A4SNX9"/>
<dbReference type="CDD" id="cd00082">
    <property type="entry name" value="HisKA"/>
    <property type="match status" value="1"/>
</dbReference>
<dbReference type="SMART" id="SM00448">
    <property type="entry name" value="REC"/>
    <property type="match status" value="1"/>
</dbReference>
<dbReference type="GO" id="GO:0000155">
    <property type="term" value="F:phosphorelay sensor kinase activity"/>
    <property type="evidence" value="ECO:0007669"/>
    <property type="project" value="InterPro"/>
</dbReference>
<dbReference type="InterPro" id="IPR003594">
    <property type="entry name" value="HATPase_dom"/>
</dbReference>
<name>A0A2A4SNX9_9DELT</name>